<evidence type="ECO:0000313" key="3">
    <source>
        <dbReference type="EMBL" id="KAK4182640.1"/>
    </source>
</evidence>
<reference evidence="3" key="2">
    <citation type="submission" date="2023-05" db="EMBL/GenBank/DDBJ databases">
        <authorList>
            <consortium name="Lawrence Berkeley National Laboratory"/>
            <person name="Steindorff A."/>
            <person name="Hensen N."/>
            <person name="Bonometti L."/>
            <person name="Westerberg I."/>
            <person name="Brannstrom I.O."/>
            <person name="Guillou S."/>
            <person name="Cros-Aarteil S."/>
            <person name="Calhoun S."/>
            <person name="Haridas S."/>
            <person name="Kuo A."/>
            <person name="Mondo S."/>
            <person name="Pangilinan J."/>
            <person name="Riley R."/>
            <person name="Labutti K."/>
            <person name="Andreopoulos B."/>
            <person name="Lipzen A."/>
            <person name="Chen C."/>
            <person name="Yanf M."/>
            <person name="Daum C."/>
            <person name="Ng V."/>
            <person name="Clum A."/>
            <person name="Ohm R."/>
            <person name="Martin F."/>
            <person name="Silar P."/>
            <person name="Natvig D."/>
            <person name="Lalanne C."/>
            <person name="Gautier V."/>
            <person name="Ament-Velasquez S.L."/>
            <person name="Kruys A."/>
            <person name="Hutchinson M.I."/>
            <person name="Powell A.J."/>
            <person name="Barry K."/>
            <person name="Miller A.N."/>
            <person name="Grigoriev I.V."/>
            <person name="Debuchy R."/>
            <person name="Gladieux P."/>
            <person name="Thoren M.H."/>
            <person name="Johannesson H."/>
        </authorList>
    </citation>
    <scope>NUCLEOTIDE SEQUENCE</scope>
    <source>
        <strain evidence="3">PSN309</strain>
    </source>
</reference>
<dbReference type="GO" id="GO:0032259">
    <property type="term" value="P:methylation"/>
    <property type="evidence" value="ECO:0007669"/>
    <property type="project" value="UniProtKB-KW"/>
</dbReference>
<dbReference type="SUPFAM" id="SSF53335">
    <property type="entry name" value="S-adenosyl-L-methionine-dependent methyltransferases"/>
    <property type="match status" value="1"/>
</dbReference>
<evidence type="ECO:0000256" key="2">
    <source>
        <dbReference type="SAM" id="MobiDB-lite"/>
    </source>
</evidence>
<dbReference type="EMBL" id="MU864629">
    <property type="protein sequence ID" value="KAK4182640.1"/>
    <property type="molecule type" value="Genomic_DNA"/>
</dbReference>
<dbReference type="InterPro" id="IPR029063">
    <property type="entry name" value="SAM-dependent_MTases_sf"/>
</dbReference>
<feature type="region of interest" description="Disordered" evidence="2">
    <location>
        <begin position="1"/>
        <end position="38"/>
    </location>
</feature>
<comment type="caution">
    <text evidence="3">The sequence shown here is derived from an EMBL/GenBank/DDBJ whole genome shotgun (WGS) entry which is preliminary data.</text>
</comment>
<dbReference type="PANTHER" id="PTHR43591:SF10">
    <property type="entry name" value="ABC TRANSMEMBRANE TYPE-1 DOMAIN-CONTAINING PROTEIN-RELATED"/>
    <property type="match status" value="1"/>
</dbReference>
<sequence length="338" mass="38042">MSDQPGTKGKEHELIAPDQDHEHGSGDGDDYSSIGGTDSTSSISSSILAFRKLHGRTYQNWEGAEYWGPNDERQNEGLDIAHHMMYLAFDNKLYLAPLKDPKRALDLGTGTGIWAIDFADEFPNAQVIGTDLSPIQPTWLPPNCKFELDNCEQAWTYPDNYFDYVHIRGLVGCIQDWPKLYAETLRVLKPGGWFEQQEYSLPLLANAGALPPDSVYHDWGAIFVEAGKKTGRSFLVADHWEEWLKDAGFTGEIHRTSVNLPIGNWPRDKKWKEVGQLNLISLDQGLEGFASFLCTQVLGWTAEEVDSFLVKMRKAMRDRSSHVHFALKAIWTQKPAAA</sequence>
<feature type="compositionally biased region" description="Basic and acidic residues" evidence="2">
    <location>
        <begin position="8"/>
        <end position="26"/>
    </location>
</feature>
<gene>
    <name evidence="3" type="ORF">QBC35DRAFT_150500</name>
</gene>
<accession>A0AAN6WIQ1</accession>
<dbReference type="Gene3D" id="3.40.50.150">
    <property type="entry name" value="Vaccinia Virus protein VP39"/>
    <property type="match status" value="1"/>
</dbReference>
<dbReference type="GO" id="GO:0008168">
    <property type="term" value="F:methyltransferase activity"/>
    <property type="evidence" value="ECO:0007669"/>
    <property type="project" value="UniProtKB-KW"/>
</dbReference>
<evidence type="ECO:0000313" key="4">
    <source>
        <dbReference type="Proteomes" id="UP001302126"/>
    </source>
</evidence>
<keyword evidence="3" id="KW-0489">Methyltransferase</keyword>
<keyword evidence="3" id="KW-0808">Transferase</keyword>
<dbReference type="Pfam" id="PF13489">
    <property type="entry name" value="Methyltransf_23"/>
    <property type="match status" value="1"/>
</dbReference>
<dbReference type="PANTHER" id="PTHR43591">
    <property type="entry name" value="METHYLTRANSFERASE"/>
    <property type="match status" value="1"/>
</dbReference>
<comment type="similarity">
    <text evidence="1">Belongs to the methyltransferase superfamily. LaeA methyltransferase family.</text>
</comment>
<proteinExistence type="inferred from homology"/>
<organism evidence="3 4">
    <name type="scientific">Podospora australis</name>
    <dbReference type="NCBI Taxonomy" id="1536484"/>
    <lineage>
        <taxon>Eukaryota</taxon>
        <taxon>Fungi</taxon>
        <taxon>Dikarya</taxon>
        <taxon>Ascomycota</taxon>
        <taxon>Pezizomycotina</taxon>
        <taxon>Sordariomycetes</taxon>
        <taxon>Sordariomycetidae</taxon>
        <taxon>Sordariales</taxon>
        <taxon>Podosporaceae</taxon>
        <taxon>Podospora</taxon>
    </lineage>
</organism>
<keyword evidence="4" id="KW-1185">Reference proteome</keyword>
<protein>
    <submittedName>
        <fullName evidence="3">S-adenosyl-L-methionine-dependent methyltransferase</fullName>
    </submittedName>
</protein>
<dbReference type="CDD" id="cd02440">
    <property type="entry name" value="AdoMet_MTases"/>
    <property type="match status" value="1"/>
</dbReference>
<evidence type="ECO:0000256" key="1">
    <source>
        <dbReference type="ARBA" id="ARBA00038158"/>
    </source>
</evidence>
<dbReference type="AlphaFoldDB" id="A0AAN6WIQ1"/>
<reference evidence="3" key="1">
    <citation type="journal article" date="2023" name="Mol. Phylogenet. Evol.">
        <title>Genome-scale phylogeny and comparative genomics of the fungal order Sordariales.</title>
        <authorList>
            <person name="Hensen N."/>
            <person name="Bonometti L."/>
            <person name="Westerberg I."/>
            <person name="Brannstrom I.O."/>
            <person name="Guillou S."/>
            <person name="Cros-Aarteil S."/>
            <person name="Calhoun S."/>
            <person name="Haridas S."/>
            <person name="Kuo A."/>
            <person name="Mondo S."/>
            <person name="Pangilinan J."/>
            <person name="Riley R."/>
            <person name="LaButti K."/>
            <person name="Andreopoulos B."/>
            <person name="Lipzen A."/>
            <person name="Chen C."/>
            <person name="Yan M."/>
            <person name="Daum C."/>
            <person name="Ng V."/>
            <person name="Clum A."/>
            <person name="Steindorff A."/>
            <person name="Ohm R.A."/>
            <person name="Martin F."/>
            <person name="Silar P."/>
            <person name="Natvig D.O."/>
            <person name="Lalanne C."/>
            <person name="Gautier V."/>
            <person name="Ament-Velasquez S.L."/>
            <person name="Kruys A."/>
            <person name="Hutchinson M.I."/>
            <person name="Powell A.J."/>
            <person name="Barry K."/>
            <person name="Miller A.N."/>
            <person name="Grigoriev I.V."/>
            <person name="Debuchy R."/>
            <person name="Gladieux P."/>
            <person name="Hiltunen Thoren M."/>
            <person name="Johannesson H."/>
        </authorList>
    </citation>
    <scope>NUCLEOTIDE SEQUENCE</scope>
    <source>
        <strain evidence="3">PSN309</strain>
    </source>
</reference>
<name>A0AAN6WIQ1_9PEZI</name>
<dbReference type="Proteomes" id="UP001302126">
    <property type="component" value="Unassembled WGS sequence"/>
</dbReference>